<evidence type="ECO:0000256" key="1">
    <source>
        <dbReference type="ARBA" id="ARBA00008416"/>
    </source>
</evidence>
<evidence type="ECO:0000313" key="4">
    <source>
        <dbReference type="EMBL" id="SMO58015.1"/>
    </source>
</evidence>
<dbReference type="AlphaFoldDB" id="A0A521CF57"/>
<dbReference type="Gene3D" id="2.60.120.10">
    <property type="entry name" value="Jelly Rolls"/>
    <property type="match status" value="1"/>
</dbReference>
<name>A0A521CF57_9BACT</name>
<dbReference type="Pfam" id="PF02678">
    <property type="entry name" value="Pirin"/>
    <property type="match status" value="1"/>
</dbReference>
<dbReference type="InterPro" id="IPR003829">
    <property type="entry name" value="Pirin_N_dom"/>
</dbReference>
<accession>A0A521CF57</accession>
<dbReference type="InterPro" id="IPR012093">
    <property type="entry name" value="Pirin"/>
</dbReference>
<dbReference type="InterPro" id="IPR011051">
    <property type="entry name" value="RmlC_Cupin_sf"/>
</dbReference>
<reference evidence="4 5" key="1">
    <citation type="submission" date="2017-05" db="EMBL/GenBank/DDBJ databases">
        <authorList>
            <person name="Varghese N."/>
            <person name="Submissions S."/>
        </authorList>
    </citation>
    <scope>NUCLEOTIDE SEQUENCE [LARGE SCALE GENOMIC DNA]</scope>
    <source>
        <strain evidence="4 5">DSM 21985</strain>
    </source>
</reference>
<organism evidence="4 5">
    <name type="scientific">Gracilimonas mengyeensis</name>
    <dbReference type="NCBI Taxonomy" id="1302730"/>
    <lineage>
        <taxon>Bacteria</taxon>
        <taxon>Pseudomonadati</taxon>
        <taxon>Balneolota</taxon>
        <taxon>Balneolia</taxon>
        <taxon>Balneolales</taxon>
        <taxon>Balneolaceae</taxon>
        <taxon>Gracilimonas</taxon>
    </lineage>
</organism>
<dbReference type="PANTHER" id="PTHR43212:SF3">
    <property type="entry name" value="QUERCETIN 2,3-DIOXYGENASE"/>
    <property type="match status" value="1"/>
</dbReference>
<dbReference type="EMBL" id="FXTP01000005">
    <property type="protein sequence ID" value="SMO58015.1"/>
    <property type="molecule type" value="Genomic_DNA"/>
</dbReference>
<gene>
    <name evidence="4" type="ORF">SAMN06265219_10595</name>
</gene>
<feature type="domain" description="Pirin N-terminal" evidence="3">
    <location>
        <begin position="1"/>
        <end position="47"/>
    </location>
</feature>
<protein>
    <submittedName>
        <fullName evidence="4">Pirin</fullName>
    </submittedName>
</protein>
<dbReference type="InterPro" id="IPR014710">
    <property type="entry name" value="RmlC-like_jellyroll"/>
</dbReference>
<dbReference type="RefSeq" id="WP_142453922.1">
    <property type="nucleotide sequence ID" value="NZ_FXTP01000005.1"/>
</dbReference>
<evidence type="ECO:0000259" key="3">
    <source>
        <dbReference type="Pfam" id="PF02678"/>
    </source>
</evidence>
<dbReference type="OrthoDB" id="9780903at2"/>
<sequence length="174" mass="19322">MHHKDSDGNDLGIHSKHFMLMNAGSGIYHEEGVPEDEDTVEMLQIFIRPKADGLKPSIQFLEPKETSSLNTWRLLAGHERSQAPMIFRSEVLFYDALLEKGLNLVTPELNGKTGLLYVFHGSGSIGNSGVIVEKGDSIVIKDQLINIKSHDDADLVFFVLDENAPFSRNGLFAK</sequence>
<comment type="similarity">
    <text evidence="1 2">Belongs to the pirin family.</text>
</comment>
<keyword evidence="5" id="KW-1185">Reference proteome</keyword>
<evidence type="ECO:0000313" key="5">
    <source>
        <dbReference type="Proteomes" id="UP000317557"/>
    </source>
</evidence>
<dbReference type="PANTHER" id="PTHR43212">
    <property type="entry name" value="QUERCETIN 2,3-DIOXYGENASE"/>
    <property type="match status" value="1"/>
</dbReference>
<dbReference type="SUPFAM" id="SSF51182">
    <property type="entry name" value="RmlC-like cupins"/>
    <property type="match status" value="1"/>
</dbReference>
<dbReference type="Proteomes" id="UP000317557">
    <property type="component" value="Unassembled WGS sequence"/>
</dbReference>
<evidence type="ECO:0000256" key="2">
    <source>
        <dbReference type="RuleBase" id="RU003457"/>
    </source>
</evidence>
<proteinExistence type="inferred from homology"/>